<gene>
    <name evidence="6" type="ORF">EBN03_11775</name>
</gene>
<dbReference type="SUPFAM" id="SSF46689">
    <property type="entry name" value="Homeodomain-like"/>
    <property type="match status" value="1"/>
</dbReference>
<keyword evidence="2 4" id="KW-0238">DNA-binding</keyword>
<dbReference type="InterPro" id="IPR036271">
    <property type="entry name" value="Tet_transcr_reg_TetR-rel_C_sf"/>
</dbReference>
<evidence type="ECO:0000313" key="6">
    <source>
        <dbReference type="EMBL" id="RMI32644.1"/>
    </source>
</evidence>
<dbReference type="Proteomes" id="UP000279275">
    <property type="component" value="Unassembled WGS sequence"/>
</dbReference>
<evidence type="ECO:0000313" key="7">
    <source>
        <dbReference type="Proteomes" id="UP000279275"/>
    </source>
</evidence>
<dbReference type="PANTHER" id="PTHR47506:SF6">
    <property type="entry name" value="HTH-TYPE TRANSCRIPTIONAL REPRESSOR NEMR"/>
    <property type="match status" value="1"/>
</dbReference>
<feature type="DNA-binding region" description="H-T-H motif" evidence="4">
    <location>
        <begin position="43"/>
        <end position="62"/>
    </location>
</feature>
<dbReference type="PROSITE" id="PS50977">
    <property type="entry name" value="HTH_TETR_2"/>
    <property type="match status" value="1"/>
</dbReference>
<evidence type="ECO:0000259" key="5">
    <source>
        <dbReference type="PROSITE" id="PS50977"/>
    </source>
</evidence>
<dbReference type="EMBL" id="RFFH01000004">
    <property type="protein sequence ID" value="RMI32644.1"/>
    <property type="molecule type" value="Genomic_DNA"/>
</dbReference>
<organism evidence="6 7">
    <name type="scientific">Nocardia stercoris</name>
    <dbReference type="NCBI Taxonomy" id="2483361"/>
    <lineage>
        <taxon>Bacteria</taxon>
        <taxon>Bacillati</taxon>
        <taxon>Actinomycetota</taxon>
        <taxon>Actinomycetes</taxon>
        <taxon>Mycobacteriales</taxon>
        <taxon>Nocardiaceae</taxon>
        <taxon>Nocardia</taxon>
    </lineage>
</organism>
<dbReference type="InterPro" id="IPR009057">
    <property type="entry name" value="Homeodomain-like_sf"/>
</dbReference>
<dbReference type="InterPro" id="IPR011075">
    <property type="entry name" value="TetR_C"/>
</dbReference>
<dbReference type="AlphaFoldDB" id="A0A3M2L5H4"/>
<dbReference type="PRINTS" id="PR00455">
    <property type="entry name" value="HTHTETR"/>
</dbReference>
<evidence type="ECO:0000256" key="3">
    <source>
        <dbReference type="ARBA" id="ARBA00023163"/>
    </source>
</evidence>
<feature type="domain" description="HTH tetR-type" evidence="5">
    <location>
        <begin position="20"/>
        <end position="80"/>
    </location>
</feature>
<name>A0A3M2L5H4_9NOCA</name>
<dbReference type="GO" id="GO:0003677">
    <property type="term" value="F:DNA binding"/>
    <property type="evidence" value="ECO:0007669"/>
    <property type="project" value="UniProtKB-UniRule"/>
</dbReference>
<reference evidence="6 7" key="1">
    <citation type="submission" date="2018-10" db="EMBL/GenBank/DDBJ databases">
        <title>Isolation from cow dung.</title>
        <authorList>
            <person name="Ling L."/>
        </authorList>
    </citation>
    <scope>NUCLEOTIDE SEQUENCE [LARGE SCALE GENOMIC DNA]</scope>
    <source>
        <strain evidence="6 7">NEAU-LL90</strain>
    </source>
</reference>
<dbReference type="SUPFAM" id="SSF48498">
    <property type="entry name" value="Tetracyclin repressor-like, C-terminal domain"/>
    <property type="match status" value="1"/>
</dbReference>
<dbReference type="Pfam" id="PF00440">
    <property type="entry name" value="TetR_N"/>
    <property type="match status" value="1"/>
</dbReference>
<evidence type="ECO:0000256" key="4">
    <source>
        <dbReference type="PROSITE-ProRule" id="PRU00335"/>
    </source>
</evidence>
<dbReference type="Gene3D" id="1.10.357.10">
    <property type="entry name" value="Tetracycline Repressor, domain 2"/>
    <property type="match status" value="1"/>
</dbReference>
<comment type="caution">
    <text evidence="6">The sequence shown here is derived from an EMBL/GenBank/DDBJ whole genome shotgun (WGS) entry which is preliminary data.</text>
</comment>
<dbReference type="Pfam" id="PF16925">
    <property type="entry name" value="TetR_C_13"/>
    <property type="match status" value="1"/>
</dbReference>
<accession>A0A3M2L5H4</accession>
<evidence type="ECO:0000256" key="2">
    <source>
        <dbReference type="ARBA" id="ARBA00023125"/>
    </source>
</evidence>
<keyword evidence="7" id="KW-1185">Reference proteome</keyword>
<proteinExistence type="predicted"/>
<keyword evidence="1" id="KW-0805">Transcription regulation</keyword>
<evidence type="ECO:0000256" key="1">
    <source>
        <dbReference type="ARBA" id="ARBA00023015"/>
    </source>
</evidence>
<dbReference type="PANTHER" id="PTHR47506">
    <property type="entry name" value="TRANSCRIPTIONAL REGULATORY PROTEIN"/>
    <property type="match status" value="1"/>
</dbReference>
<keyword evidence="3" id="KW-0804">Transcription</keyword>
<sequence>MRIGWGSHHGGDVPRENDTRRTAARILDVAERLAQTRGFNGFSYADIAPELGISKAALHYHYPGKGALGQALIERYAARFFGALAAFDDEPAHSRLDRYVQLYVGVLSEGRMCLCGMLAAEYATLPEPVRDAVVRFFARNEQWLESVLAQGRREGTVRADGSLREAAQLIISCLEGAMLIARTSGGVRQFEAAAANVLRAVSAI</sequence>
<dbReference type="InterPro" id="IPR001647">
    <property type="entry name" value="HTH_TetR"/>
</dbReference>
<protein>
    <submittedName>
        <fullName evidence="6">TetR/AcrR family transcriptional regulator</fullName>
    </submittedName>
</protein>